<dbReference type="InterPro" id="IPR001753">
    <property type="entry name" value="Enoyl-CoA_hydra/iso"/>
</dbReference>
<evidence type="ECO:0000259" key="1">
    <source>
        <dbReference type="Pfam" id="PF02803"/>
    </source>
</evidence>
<reference evidence="2 3" key="2">
    <citation type="submission" date="2020-05" db="EMBL/GenBank/DDBJ databases">
        <authorList>
            <person name="Khan S.A."/>
            <person name="Jeon C.O."/>
            <person name="Chun B.H."/>
        </authorList>
    </citation>
    <scope>NUCLEOTIDE SEQUENCE [LARGE SCALE GENOMIC DNA]</scope>
    <source>
        <strain evidence="2 3">H242</strain>
    </source>
</reference>
<dbReference type="Pfam" id="PF00378">
    <property type="entry name" value="ECH_1"/>
    <property type="match status" value="1"/>
</dbReference>
<proteinExistence type="predicted"/>
<dbReference type="SUPFAM" id="SSF52096">
    <property type="entry name" value="ClpP/crotonase"/>
    <property type="match status" value="1"/>
</dbReference>
<dbReference type="InterPro" id="IPR020617">
    <property type="entry name" value="Thiolase_C"/>
</dbReference>
<dbReference type="PANTHER" id="PTHR43612">
    <property type="entry name" value="TRIFUNCTIONAL ENZYME SUBUNIT ALPHA"/>
    <property type="match status" value="1"/>
</dbReference>
<dbReference type="CDD" id="cd06558">
    <property type="entry name" value="crotonase-like"/>
    <property type="match status" value="1"/>
</dbReference>
<dbReference type="Gene3D" id="3.40.47.10">
    <property type="match status" value="2"/>
</dbReference>
<protein>
    <recommendedName>
        <fullName evidence="1">Thiolase C-terminal domain-containing protein</fullName>
    </recommendedName>
</protein>
<dbReference type="InterPro" id="IPR016039">
    <property type="entry name" value="Thiolase-like"/>
</dbReference>
<gene>
    <name evidence="2" type="ORF">HK414_22340</name>
</gene>
<dbReference type="Proteomes" id="UP000500826">
    <property type="component" value="Chromosome"/>
</dbReference>
<name>A0ABX6P4W3_9BURK</name>
<dbReference type="PANTHER" id="PTHR43612:SF3">
    <property type="entry name" value="TRIFUNCTIONAL ENZYME SUBUNIT ALPHA, MITOCHONDRIAL"/>
    <property type="match status" value="1"/>
</dbReference>
<evidence type="ECO:0000313" key="2">
    <source>
        <dbReference type="EMBL" id="QJW85184.1"/>
    </source>
</evidence>
<feature type="domain" description="Thiolase C-terminal" evidence="1">
    <location>
        <begin position="42"/>
        <end position="155"/>
    </location>
</feature>
<dbReference type="SUPFAM" id="SSF53901">
    <property type="entry name" value="Thiolase-like"/>
    <property type="match status" value="1"/>
</dbReference>
<dbReference type="Gene3D" id="3.90.226.10">
    <property type="entry name" value="2-enoyl-CoA Hydratase, Chain A, domain 1"/>
    <property type="match status" value="1"/>
</dbReference>
<evidence type="ECO:0000313" key="3">
    <source>
        <dbReference type="Proteomes" id="UP000500826"/>
    </source>
</evidence>
<organism evidence="2 3">
    <name type="scientific">Ramlibacter terrae</name>
    <dbReference type="NCBI Taxonomy" id="2732511"/>
    <lineage>
        <taxon>Bacteria</taxon>
        <taxon>Pseudomonadati</taxon>
        <taxon>Pseudomonadota</taxon>
        <taxon>Betaproteobacteria</taxon>
        <taxon>Burkholderiales</taxon>
        <taxon>Comamonadaceae</taxon>
        <taxon>Ramlibacter</taxon>
    </lineage>
</organism>
<dbReference type="Pfam" id="PF02803">
    <property type="entry name" value="Thiolase_C"/>
    <property type="match status" value="1"/>
</dbReference>
<sequence>MHPQLGDIARIHTLDLDPPPAEGACLLLLARADAALPLGLVPRARLVATASAGHLPLRGHEAAVFAFARALARAGWTRDELEMLEVSSPFAGVPLALGAALGIDGARINPDPGSWWFARAGAASSAIALMRLLRIPETSRRRRGALLCTGAAGQATVLWSSEATMIEAGTESIRVEIGDDRIATLTIDVPGRAANTMSSGFKAELCELVPRLRAVRSELAGVVITSAKKTFFAGGDLRTLLAVQPTDALGFFEGLERFKAGLRGLEQLGLPVAVAINGAALGGGWEICLCAHARFCLADDKLLLGLPEASLGLLPGAGGVTRMVRKLGLRKALPLLVEGRTFAPAQALARGPLDGTGPDLPSVMAQARARVLANPDPKVPRDAPGFAIPSLDADLQDVACNGPADLLASGHGLYPARQAVLSAAVEGAVVDVDTALRLESRYLASRPPDRWRRT</sequence>
<dbReference type="InterPro" id="IPR029045">
    <property type="entry name" value="ClpP/crotonase-like_dom_sf"/>
</dbReference>
<keyword evidence="3" id="KW-1185">Reference proteome</keyword>
<dbReference type="EMBL" id="CP053418">
    <property type="protein sequence ID" value="QJW85184.1"/>
    <property type="molecule type" value="Genomic_DNA"/>
</dbReference>
<dbReference type="InterPro" id="IPR050136">
    <property type="entry name" value="FA_oxidation_alpha_subunit"/>
</dbReference>
<reference evidence="2 3" key="1">
    <citation type="submission" date="2020-05" db="EMBL/GenBank/DDBJ databases">
        <title>Ramlibacter rhizophilus sp. nov., isolated from rhizosphere soil of national flower Mugunghwa from South Korea.</title>
        <authorList>
            <person name="Zheng-Fei Y."/>
            <person name="Huan T."/>
        </authorList>
    </citation>
    <scope>NUCLEOTIDE SEQUENCE [LARGE SCALE GENOMIC DNA]</scope>
    <source>
        <strain evidence="2 3">H242</strain>
    </source>
</reference>
<accession>A0ABX6P4W3</accession>